<reference evidence="4" key="1">
    <citation type="submission" date="2025-08" db="UniProtKB">
        <authorList>
            <consortium name="RefSeq"/>
        </authorList>
    </citation>
    <scope>IDENTIFICATION</scope>
    <source>
        <tissue evidence="4">Tentacle</tissue>
    </source>
</reference>
<protein>
    <submittedName>
        <fullName evidence="4">Cilia- and flagella-associated protein 251-like</fullName>
    </submittedName>
</protein>
<evidence type="ECO:0000256" key="1">
    <source>
        <dbReference type="SAM" id="MobiDB-lite"/>
    </source>
</evidence>
<feature type="compositionally biased region" description="Basic and acidic residues" evidence="1">
    <location>
        <begin position="92"/>
        <end position="111"/>
    </location>
</feature>
<dbReference type="InterPro" id="IPR040219">
    <property type="entry name" value="KIAA1143-like"/>
</dbReference>
<feature type="compositionally biased region" description="Basic and acidic residues" evidence="1">
    <location>
        <begin position="119"/>
        <end position="137"/>
    </location>
</feature>
<dbReference type="KEGG" id="aten:116296412"/>
<dbReference type="RefSeq" id="XP_031560291.1">
    <property type="nucleotide sequence ID" value="XM_031704431.1"/>
</dbReference>
<dbReference type="InParanoid" id="A0A6P8HY72"/>
<evidence type="ECO:0000313" key="4">
    <source>
        <dbReference type="RefSeq" id="XP_031560291.1"/>
    </source>
</evidence>
<organism evidence="3 4">
    <name type="scientific">Actinia tenebrosa</name>
    <name type="common">Australian red waratah sea anemone</name>
    <dbReference type="NCBI Taxonomy" id="6105"/>
    <lineage>
        <taxon>Eukaryota</taxon>
        <taxon>Metazoa</taxon>
        <taxon>Cnidaria</taxon>
        <taxon>Anthozoa</taxon>
        <taxon>Hexacorallia</taxon>
        <taxon>Actiniaria</taxon>
        <taxon>Actiniidae</taxon>
        <taxon>Actinia</taxon>
    </lineage>
</organism>
<name>A0A6P8HY72_ACTTE</name>
<keyword evidence="3" id="KW-1185">Reference proteome</keyword>
<feature type="domain" description="DUF4604" evidence="2">
    <location>
        <begin position="4"/>
        <end position="155"/>
    </location>
</feature>
<dbReference type="PANTHER" id="PTHR31195">
    <property type="entry name" value="GEO02494P1"/>
    <property type="match status" value="1"/>
</dbReference>
<sequence>MAGRKIQYVQQETPSFIKNFKAQVGYKEPDNVESKFEKLEKSSNEEEEDRDGEKPVVILGSNVSEQEANEFLAKEREEEEEEEDEESEEQDHEAKRSSKVENKDNKQEGKFVFKKPTKRKSEESRKDDRKKQKEKQKSSSKAVKNASLLSFGDDEEEED</sequence>
<dbReference type="PANTHER" id="PTHR31195:SF2">
    <property type="entry name" value="GEO02494P1"/>
    <property type="match status" value="1"/>
</dbReference>
<feature type="compositionally biased region" description="Basic and acidic residues" evidence="1">
    <location>
        <begin position="28"/>
        <end position="44"/>
    </location>
</feature>
<gene>
    <name evidence="4" type="primary">LOC116296412</name>
</gene>
<feature type="compositionally biased region" description="Acidic residues" evidence="1">
    <location>
        <begin position="77"/>
        <end position="91"/>
    </location>
</feature>
<proteinExistence type="predicted"/>
<dbReference type="GeneID" id="116296412"/>
<dbReference type="AlphaFoldDB" id="A0A6P8HY72"/>
<evidence type="ECO:0000259" key="2">
    <source>
        <dbReference type="Pfam" id="PF15377"/>
    </source>
</evidence>
<dbReference type="Proteomes" id="UP000515163">
    <property type="component" value="Unplaced"/>
</dbReference>
<dbReference type="OrthoDB" id="10043580at2759"/>
<dbReference type="Pfam" id="PF15377">
    <property type="entry name" value="DUF4604"/>
    <property type="match status" value="1"/>
</dbReference>
<feature type="region of interest" description="Disordered" evidence="1">
    <location>
        <begin position="28"/>
        <end position="159"/>
    </location>
</feature>
<dbReference type="InterPro" id="IPR027911">
    <property type="entry name" value="DUF4604"/>
</dbReference>
<evidence type="ECO:0000313" key="3">
    <source>
        <dbReference type="Proteomes" id="UP000515163"/>
    </source>
</evidence>
<accession>A0A6P8HY72</accession>